<organism evidence="1 2">
    <name type="scientific">Cylindrotheca closterium</name>
    <dbReference type="NCBI Taxonomy" id="2856"/>
    <lineage>
        <taxon>Eukaryota</taxon>
        <taxon>Sar</taxon>
        <taxon>Stramenopiles</taxon>
        <taxon>Ochrophyta</taxon>
        <taxon>Bacillariophyta</taxon>
        <taxon>Bacillariophyceae</taxon>
        <taxon>Bacillariophycidae</taxon>
        <taxon>Bacillariales</taxon>
        <taxon>Bacillariaceae</taxon>
        <taxon>Cylindrotheca</taxon>
    </lineage>
</organism>
<sequence>MEYTEEEPSKVFLYKQDAEDLPSDIMSLVTDVSVRVFRKQALRYFHALEEVEFSEGLEEIEASAFFDCRALRKVSIPSTVKCTGKRSFHRCTNLVDVQLKEGLVSIENSAFGVCTELGTMRLPSSVAIIEQSAFGHCRSLVSIELQEGLQFIGIQAFQSCTSLKEIDIPSTVVKIEWGAFRDCHQLSRVGLKVGLLGQLDADTFARCYRLPSISLPSSIESIESSFFNCRSLVDVRLAEGLKTCLDRSFEDCTALKAVNLPSTLEEIGKRAFSGCVTLSQINLPKGLVRIRTKAFFDCSSLPAISLPTSLEVIEKLAFGHCFSLLGVEFPNGSNVQLQGAVFYKCARLVNLSIPPLVEHVVTAEDLLFLGCERLQDLAGDRSLRDRFKDLPLHQACYSSSTTTLEDLVKQLGLCCDQITKDAFGMTPFHIVATSSNPRTEILGALLEKYSVEAFYHKDTHGTTMMDYMLIHQSPKIVPLIKMVLQRTTLPAISGWGLDRCKSIILQQIEDDFPGDNVHALQKIRDQLIIFSKLEMTSLLELSLWKMKKKSMITSPKEVSRLLCGANAVMPQVIGYLWDSSVPYDELPSSMFPFNISE</sequence>
<dbReference type="InterPro" id="IPR036770">
    <property type="entry name" value="Ankyrin_rpt-contain_sf"/>
</dbReference>
<dbReference type="Pfam" id="PF13306">
    <property type="entry name" value="LRR_5"/>
    <property type="match status" value="2"/>
</dbReference>
<dbReference type="InterPro" id="IPR053139">
    <property type="entry name" value="Surface_bspA-like"/>
</dbReference>
<comment type="caution">
    <text evidence="1">The sequence shown here is derived from an EMBL/GenBank/DDBJ whole genome shotgun (WGS) entry which is preliminary data.</text>
</comment>
<dbReference type="AlphaFoldDB" id="A0AAD2FSV6"/>
<protein>
    <submittedName>
        <fullName evidence="1">Uncharacterized protein</fullName>
    </submittedName>
</protein>
<dbReference type="Gene3D" id="1.25.40.20">
    <property type="entry name" value="Ankyrin repeat-containing domain"/>
    <property type="match status" value="1"/>
</dbReference>
<proteinExistence type="predicted"/>
<dbReference type="InterPro" id="IPR032675">
    <property type="entry name" value="LRR_dom_sf"/>
</dbReference>
<gene>
    <name evidence="1" type="ORF">CYCCA115_LOCUS13458</name>
</gene>
<dbReference type="PANTHER" id="PTHR45661">
    <property type="entry name" value="SURFACE ANTIGEN"/>
    <property type="match status" value="1"/>
</dbReference>
<accession>A0AAD2FSV6</accession>
<dbReference type="Proteomes" id="UP001295423">
    <property type="component" value="Unassembled WGS sequence"/>
</dbReference>
<dbReference type="PANTHER" id="PTHR45661:SF3">
    <property type="entry name" value="IG-LIKE DOMAIN-CONTAINING PROTEIN"/>
    <property type="match status" value="1"/>
</dbReference>
<reference evidence="1" key="1">
    <citation type="submission" date="2023-08" db="EMBL/GenBank/DDBJ databases">
        <authorList>
            <person name="Audoor S."/>
            <person name="Bilcke G."/>
        </authorList>
    </citation>
    <scope>NUCLEOTIDE SEQUENCE</scope>
</reference>
<dbReference type="SUPFAM" id="SSF52058">
    <property type="entry name" value="L domain-like"/>
    <property type="match status" value="1"/>
</dbReference>
<evidence type="ECO:0000313" key="1">
    <source>
        <dbReference type="EMBL" id="CAJ1952250.1"/>
    </source>
</evidence>
<keyword evidence="2" id="KW-1185">Reference proteome</keyword>
<name>A0AAD2FSV6_9STRA</name>
<evidence type="ECO:0000313" key="2">
    <source>
        <dbReference type="Proteomes" id="UP001295423"/>
    </source>
</evidence>
<dbReference type="InterPro" id="IPR026906">
    <property type="entry name" value="LRR_5"/>
</dbReference>
<dbReference type="Gene3D" id="3.80.10.10">
    <property type="entry name" value="Ribonuclease Inhibitor"/>
    <property type="match status" value="2"/>
</dbReference>
<dbReference type="SUPFAM" id="SSF48403">
    <property type="entry name" value="Ankyrin repeat"/>
    <property type="match status" value="1"/>
</dbReference>
<dbReference type="EMBL" id="CAKOGP040001803">
    <property type="protein sequence ID" value="CAJ1952250.1"/>
    <property type="molecule type" value="Genomic_DNA"/>
</dbReference>